<gene>
    <name evidence="1" type="ORF">DDB_G0275677</name>
</gene>
<dbReference type="PaxDb" id="44689-DDB0167263"/>
<organism evidence="1 2">
    <name type="scientific">Dictyostelium discoideum</name>
    <name type="common">Social amoeba</name>
    <dbReference type="NCBI Taxonomy" id="44689"/>
    <lineage>
        <taxon>Eukaryota</taxon>
        <taxon>Amoebozoa</taxon>
        <taxon>Evosea</taxon>
        <taxon>Eumycetozoa</taxon>
        <taxon>Dictyostelia</taxon>
        <taxon>Dictyosteliales</taxon>
        <taxon>Dictyosteliaceae</taxon>
        <taxon>Dictyostelium</taxon>
    </lineage>
</organism>
<dbReference type="dictyBase" id="DDB_G0275677"/>
<dbReference type="VEuPathDB" id="AmoebaDB:DDB_G0275677"/>
<evidence type="ECO:0000313" key="2">
    <source>
        <dbReference type="Proteomes" id="UP000002195"/>
    </source>
</evidence>
<accession>Q86HC5</accession>
<dbReference type="HOGENOM" id="CLU_042359_0_0_1"/>
<protein>
    <recommendedName>
        <fullName evidence="3">F-box domain-containing protein</fullName>
    </recommendedName>
</protein>
<comment type="caution">
    <text evidence="1">The sequence shown here is derived from an EMBL/GenBank/DDBJ whole genome shotgun (WGS) entry which is preliminary data.</text>
</comment>
<name>Q86HC5_DICDI</name>
<proteinExistence type="predicted"/>
<dbReference type="PhylomeDB" id="Q86HC5"/>
<sequence length="462" mass="55389">MKVLSNLILKNIFLYLLNKNKFKQVLEYSLISKACFSIIQNLLTFDNDCIMVKMTFNSIKSYIENSKLSINRPTQILNQLMKRKLLQFKEIEQLVIFYDNNNNKNNNNENNDSNNDKELKRSEYNYLINNFKNLKRIYSESSKFAYFPSYQYYNDLVDYNKICKIYIKKLYINWFYFGPISSSQEHQLYSNSPYEESIYFKFSFEFLSHYNPKKLIISTPNHQIQNNFYNLDNILNCKSIKSIYFKNIETPNSLIKKVFSETNIKSFKIILDNNNNNQNNDNDNDNNGFILNRIENNNFKLKKLVIKNFNFYNNNNSKKEEGDINEQNKFLNEICLKNYNLKYIGLEFFVIKESNQLNQLFNLKFLNTISCSNDSFIAVIQHCNENKNIKTLKYHNKVLVQLIPEDFKIFDSFFKSNKTLEDFRIFYYYPHLERSFLKVKKILSDSKNKTIKNFEIKEVTKK</sequence>
<accession>Q553D6</accession>
<evidence type="ECO:0000313" key="1">
    <source>
        <dbReference type="EMBL" id="EAL69589.1"/>
    </source>
</evidence>
<dbReference type="RefSeq" id="XP_643482.1">
    <property type="nucleotide sequence ID" value="XM_638390.1"/>
</dbReference>
<dbReference type="Proteomes" id="UP000002195">
    <property type="component" value="Unassembled WGS sequence"/>
</dbReference>
<dbReference type="InParanoid" id="Q86HC5"/>
<reference evidence="1 2" key="1">
    <citation type="journal article" date="2005" name="Nature">
        <title>The genome of the social amoeba Dictyostelium discoideum.</title>
        <authorList>
            <consortium name="The Dictyostelium discoideum Sequencing Consortium"/>
            <person name="Eichinger L."/>
            <person name="Pachebat J.A."/>
            <person name="Glockner G."/>
            <person name="Rajandream M.A."/>
            <person name="Sucgang R."/>
            <person name="Berriman M."/>
            <person name="Song J."/>
            <person name="Olsen R."/>
            <person name="Szafranski K."/>
            <person name="Xu Q."/>
            <person name="Tunggal B."/>
            <person name="Kummerfeld S."/>
            <person name="Madera M."/>
            <person name="Konfortov B.A."/>
            <person name="Rivero F."/>
            <person name="Bankier A.T."/>
            <person name="Lehmann R."/>
            <person name="Hamlin N."/>
            <person name="Davies R."/>
            <person name="Gaudet P."/>
            <person name="Fey P."/>
            <person name="Pilcher K."/>
            <person name="Chen G."/>
            <person name="Saunders D."/>
            <person name="Sodergren E."/>
            <person name="Davis P."/>
            <person name="Kerhornou A."/>
            <person name="Nie X."/>
            <person name="Hall N."/>
            <person name="Anjard C."/>
            <person name="Hemphill L."/>
            <person name="Bason N."/>
            <person name="Farbrother P."/>
            <person name="Desany B."/>
            <person name="Just E."/>
            <person name="Morio T."/>
            <person name="Rost R."/>
            <person name="Churcher C."/>
            <person name="Cooper J."/>
            <person name="Haydock S."/>
            <person name="van Driessche N."/>
            <person name="Cronin A."/>
            <person name="Goodhead I."/>
            <person name="Muzny D."/>
            <person name="Mourier T."/>
            <person name="Pain A."/>
            <person name="Lu M."/>
            <person name="Harper D."/>
            <person name="Lindsay R."/>
            <person name="Hauser H."/>
            <person name="James K."/>
            <person name="Quiles M."/>
            <person name="Madan Babu M."/>
            <person name="Saito T."/>
            <person name="Buchrieser C."/>
            <person name="Wardroper A."/>
            <person name="Felder M."/>
            <person name="Thangavelu M."/>
            <person name="Johnson D."/>
            <person name="Knights A."/>
            <person name="Loulseged H."/>
            <person name="Mungall K."/>
            <person name="Oliver K."/>
            <person name="Price C."/>
            <person name="Quail M.A."/>
            <person name="Urushihara H."/>
            <person name="Hernandez J."/>
            <person name="Rabbinowitsch E."/>
            <person name="Steffen D."/>
            <person name="Sanders M."/>
            <person name="Ma J."/>
            <person name="Kohara Y."/>
            <person name="Sharp S."/>
            <person name="Simmonds M."/>
            <person name="Spiegler S."/>
            <person name="Tivey A."/>
            <person name="Sugano S."/>
            <person name="White B."/>
            <person name="Walker D."/>
            <person name="Woodward J."/>
            <person name="Winckler T."/>
            <person name="Tanaka Y."/>
            <person name="Shaulsky G."/>
            <person name="Schleicher M."/>
            <person name="Weinstock G."/>
            <person name="Rosenthal A."/>
            <person name="Cox E.C."/>
            <person name="Chisholm R.L."/>
            <person name="Gibbs R."/>
            <person name="Loomis W.F."/>
            <person name="Platzer M."/>
            <person name="Kay R.R."/>
            <person name="Williams J."/>
            <person name="Dear P.H."/>
            <person name="Noegel A.A."/>
            <person name="Barrell B."/>
            <person name="Kuspa A."/>
        </authorList>
    </citation>
    <scope>NUCLEOTIDE SEQUENCE [LARGE SCALE GENOMIC DNA]</scope>
    <source>
        <strain evidence="1 2">AX4</strain>
    </source>
</reference>
<keyword evidence="2" id="KW-1185">Reference proteome</keyword>
<dbReference type="FunCoup" id="Q86HC5">
    <property type="interactions" value="2"/>
</dbReference>
<dbReference type="GeneID" id="8620063"/>
<dbReference type="EMBL" id="AAFI02000013">
    <property type="protein sequence ID" value="EAL69589.1"/>
    <property type="molecule type" value="Genomic_DNA"/>
</dbReference>
<evidence type="ECO:0008006" key="3">
    <source>
        <dbReference type="Google" id="ProtNLM"/>
    </source>
</evidence>
<dbReference type="KEGG" id="ddi:DDB_G0275677"/>
<dbReference type="AlphaFoldDB" id="Q86HC5"/>